<accession>A0A7J6ASI5</accession>
<name>A0A7J6ASI5_AMEME</name>
<reference evidence="2 3" key="1">
    <citation type="submission" date="2020-02" db="EMBL/GenBank/DDBJ databases">
        <title>A chromosome-scale genome assembly of the black bullhead catfish (Ameiurus melas).</title>
        <authorList>
            <person name="Wen M."/>
            <person name="Zham M."/>
            <person name="Cabau C."/>
            <person name="Klopp C."/>
            <person name="Donnadieu C."/>
            <person name="Roques C."/>
            <person name="Bouchez O."/>
            <person name="Lampietro C."/>
            <person name="Jouanno E."/>
            <person name="Herpin A."/>
            <person name="Louis A."/>
            <person name="Berthelot C."/>
            <person name="Parey E."/>
            <person name="Roest-Crollius H."/>
            <person name="Braasch I."/>
            <person name="Postlethwait J."/>
            <person name="Robinson-Rechavi M."/>
            <person name="Echchiki A."/>
            <person name="Begum T."/>
            <person name="Montfort J."/>
            <person name="Schartl M."/>
            <person name="Bobe J."/>
            <person name="Guiguen Y."/>
        </authorList>
    </citation>
    <scope>NUCLEOTIDE SEQUENCE [LARGE SCALE GENOMIC DNA]</scope>
    <source>
        <strain evidence="2">M_S1</strain>
        <tissue evidence="2">Blood</tissue>
    </source>
</reference>
<dbReference type="GO" id="GO:0045505">
    <property type="term" value="F:dynein intermediate chain binding"/>
    <property type="evidence" value="ECO:0007669"/>
    <property type="project" value="InterPro"/>
</dbReference>
<keyword evidence="3" id="KW-1185">Reference proteome</keyword>
<feature type="region of interest" description="Disordered" evidence="1">
    <location>
        <begin position="1"/>
        <end position="42"/>
    </location>
</feature>
<evidence type="ECO:0008006" key="4">
    <source>
        <dbReference type="Google" id="ProtNLM"/>
    </source>
</evidence>
<dbReference type="GO" id="GO:0007018">
    <property type="term" value="P:microtubule-based movement"/>
    <property type="evidence" value="ECO:0007669"/>
    <property type="project" value="InterPro"/>
</dbReference>
<dbReference type="EMBL" id="JAAGNN010000008">
    <property type="protein sequence ID" value="KAF4085862.1"/>
    <property type="molecule type" value="Genomic_DNA"/>
</dbReference>
<feature type="compositionally biased region" description="Low complexity" evidence="1">
    <location>
        <begin position="33"/>
        <end position="42"/>
    </location>
</feature>
<evidence type="ECO:0000313" key="3">
    <source>
        <dbReference type="Proteomes" id="UP000593565"/>
    </source>
</evidence>
<evidence type="ECO:0000313" key="2">
    <source>
        <dbReference type="EMBL" id="KAF4085862.1"/>
    </source>
</evidence>
<dbReference type="PANTHER" id="PTHR45703:SF36">
    <property type="entry name" value="DYNEIN HEAVY CHAIN, CYTOPLASMIC"/>
    <property type="match status" value="1"/>
</dbReference>
<evidence type="ECO:0000256" key="1">
    <source>
        <dbReference type="SAM" id="MobiDB-lite"/>
    </source>
</evidence>
<feature type="compositionally biased region" description="Basic and acidic residues" evidence="1">
    <location>
        <begin position="1"/>
        <end position="12"/>
    </location>
</feature>
<protein>
    <recommendedName>
        <fullName evidence="4">Dynein heavy chain domain-containing protein 1</fullName>
    </recommendedName>
</protein>
<gene>
    <name evidence="2" type="ORF">AMELA_G00099860</name>
</gene>
<dbReference type="GO" id="GO:0030286">
    <property type="term" value="C:dynein complex"/>
    <property type="evidence" value="ECO:0007669"/>
    <property type="project" value="InterPro"/>
</dbReference>
<comment type="caution">
    <text evidence="2">The sequence shown here is derived from an EMBL/GenBank/DDBJ whole genome shotgun (WGS) entry which is preliminary data.</text>
</comment>
<dbReference type="InterPro" id="IPR026983">
    <property type="entry name" value="DHC"/>
</dbReference>
<feature type="region of interest" description="Disordered" evidence="1">
    <location>
        <begin position="119"/>
        <end position="139"/>
    </location>
</feature>
<dbReference type="AlphaFoldDB" id="A0A7J6ASI5"/>
<sequence length="698" mass="79478">MSTPKKDIHRDTLTAPRRNSHDRSSAHNPGSVPTLPLLTSRSPLFMGEPPTDCPLNRPQISHLPNISVVELPQLVASVGPEVAMTDSVWTEGPGLISSALAADIPLRVIKHPQKIKTDSLGEDISKQGSTERTEIGKESKTKCSPLTGIDVFEIFAQKKHLGGLQFYHLKGSEDGPYRPYDLHVVPCSKSGSDHYIFSPTSVIHVKNGCSVGLLNLAEWYREAILWKALRDVPFFRDYLLHKAFTRWHKNVCHVSFQRKCKNVQSKLLIDVPQFREALFHLTRLIEKLKKMHWLPEDESHTYTLTEFQTTLLKSNQQSRSFIEKFLHHRSLILTTVQETCYKTYQELQQRVKEFQLSQCSKPLHLQQDLIRSLHKKLNQTGQVIQRLGNFTALIDCMIVQNLVSVTQRELLIYLNKVLKREQKNQGSLFQAELTFGVGGQLELSPSMHLFQDLLHSTLLSVVDSTLQPTPNPGITNNTSVHVRRAYEQSGSALTCTGSFPYKEETCVDTKMMLPKLSSFSTQGQRLQGQVYPLSRNQLEWHLHHHAGAQEIEKQQASIIQDALQEIQQLCERHSWLVDAYLSASQWSPASLESMRGWPAPKYKEHIQMIQLWINQVHNVPTAFTTSNKLITINCSHIQELLEPLLNTMKKDVLNLLSEELQLCAENLINDLKKCMECLQLEPTDLNEFANYASRVFIS</sequence>
<dbReference type="PANTHER" id="PTHR45703">
    <property type="entry name" value="DYNEIN HEAVY CHAIN"/>
    <property type="match status" value="1"/>
</dbReference>
<dbReference type="Proteomes" id="UP000593565">
    <property type="component" value="Unassembled WGS sequence"/>
</dbReference>
<proteinExistence type="predicted"/>
<dbReference type="GO" id="GO:0051959">
    <property type="term" value="F:dynein light intermediate chain binding"/>
    <property type="evidence" value="ECO:0007669"/>
    <property type="project" value="InterPro"/>
</dbReference>
<organism evidence="2 3">
    <name type="scientific">Ameiurus melas</name>
    <name type="common">Black bullhead</name>
    <name type="synonym">Silurus melas</name>
    <dbReference type="NCBI Taxonomy" id="219545"/>
    <lineage>
        <taxon>Eukaryota</taxon>
        <taxon>Metazoa</taxon>
        <taxon>Chordata</taxon>
        <taxon>Craniata</taxon>
        <taxon>Vertebrata</taxon>
        <taxon>Euteleostomi</taxon>
        <taxon>Actinopterygii</taxon>
        <taxon>Neopterygii</taxon>
        <taxon>Teleostei</taxon>
        <taxon>Ostariophysi</taxon>
        <taxon>Siluriformes</taxon>
        <taxon>Ictaluridae</taxon>
        <taxon>Ameiurus</taxon>
    </lineage>
</organism>